<sequence length="141" mass="15279">MSSQSEHEQQDSGFLSETISGMQSTSDSSAFSALSRKDDGHVSGKRHQPNAGNGCNARHDPDNAPCHHNVKQRAQTTNGYATLVDRSCRSTSFHASGRPLAWTLLAAKSLRDAFVICPSGPANSFPGPSFLQRRCRQLRPP</sequence>
<evidence type="ECO:0000313" key="2">
    <source>
        <dbReference type="EMBL" id="OQR68373.1"/>
    </source>
</evidence>
<keyword evidence="3" id="KW-1185">Reference proteome</keyword>
<organism evidence="2 3">
    <name type="scientific">Tropilaelaps mercedesae</name>
    <dbReference type="NCBI Taxonomy" id="418985"/>
    <lineage>
        <taxon>Eukaryota</taxon>
        <taxon>Metazoa</taxon>
        <taxon>Ecdysozoa</taxon>
        <taxon>Arthropoda</taxon>
        <taxon>Chelicerata</taxon>
        <taxon>Arachnida</taxon>
        <taxon>Acari</taxon>
        <taxon>Parasitiformes</taxon>
        <taxon>Mesostigmata</taxon>
        <taxon>Gamasina</taxon>
        <taxon>Dermanyssoidea</taxon>
        <taxon>Laelapidae</taxon>
        <taxon>Tropilaelaps</taxon>
    </lineage>
</organism>
<protein>
    <submittedName>
        <fullName evidence="2">Uncharacterized protein</fullName>
    </submittedName>
</protein>
<feature type="compositionally biased region" description="Polar residues" evidence="1">
    <location>
        <begin position="11"/>
        <end position="23"/>
    </location>
</feature>
<dbReference type="Proteomes" id="UP000192247">
    <property type="component" value="Unassembled WGS sequence"/>
</dbReference>
<dbReference type="AlphaFoldDB" id="A0A1V9X4S0"/>
<feature type="region of interest" description="Disordered" evidence="1">
    <location>
        <begin position="1"/>
        <end position="73"/>
    </location>
</feature>
<reference evidence="2 3" key="1">
    <citation type="journal article" date="2017" name="Gigascience">
        <title>Draft genome of the honey bee ectoparasitic mite, Tropilaelaps mercedesae, is shaped by the parasitic life history.</title>
        <authorList>
            <person name="Dong X."/>
            <person name="Armstrong S.D."/>
            <person name="Xia D."/>
            <person name="Makepeace B.L."/>
            <person name="Darby A.C."/>
            <person name="Kadowaki T."/>
        </authorList>
    </citation>
    <scope>NUCLEOTIDE SEQUENCE [LARGE SCALE GENOMIC DNA]</scope>
    <source>
        <strain evidence="2">Wuxi-XJTLU</strain>
    </source>
</reference>
<evidence type="ECO:0000313" key="3">
    <source>
        <dbReference type="Proteomes" id="UP000192247"/>
    </source>
</evidence>
<comment type="caution">
    <text evidence="2">The sequence shown here is derived from an EMBL/GenBank/DDBJ whole genome shotgun (WGS) entry which is preliminary data.</text>
</comment>
<evidence type="ECO:0000256" key="1">
    <source>
        <dbReference type="SAM" id="MobiDB-lite"/>
    </source>
</evidence>
<feature type="compositionally biased region" description="Low complexity" evidence="1">
    <location>
        <begin position="24"/>
        <end position="34"/>
    </location>
</feature>
<accession>A0A1V9X4S0</accession>
<dbReference type="EMBL" id="MNPL01025092">
    <property type="protein sequence ID" value="OQR68373.1"/>
    <property type="molecule type" value="Genomic_DNA"/>
</dbReference>
<proteinExistence type="predicted"/>
<dbReference type="InParanoid" id="A0A1V9X4S0"/>
<gene>
    <name evidence="2" type="ORF">BIW11_12954</name>
</gene>
<feature type="compositionally biased region" description="Basic and acidic residues" evidence="1">
    <location>
        <begin position="1"/>
        <end position="10"/>
    </location>
</feature>
<name>A0A1V9X4S0_9ACAR</name>